<evidence type="ECO:0000256" key="11">
    <source>
        <dbReference type="ARBA" id="ARBA00023136"/>
    </source>
</evidence>
<evidence type="ECO:0000256" key="8">
    <source>
        <dbReference type="ARBA" id="ARBA00022741"/>
    </source>
</evidence>
<dbReference type="Gene3D" id="3.90.550.50">
    <property type="match status" value="1"/>
</dbReference>
<dbReference type="PANTHER" id="PTHR23033">
    <property type="entry name" value="BETA1,3-GALACTOSYLTRANSFERASE"/>
    <property type="match status" value="1"/>
</dbReference>
<keyword evidence="7" id="KW-0812">Transmembrane</keyword>
<evidence type="ECO:0000313" key="14">
    <source>
        <dbReference type="Proteomes" id="UP001634394"/>
    </source>
</evidence>
<dbReference type="GO" id="GO:0000166">
    <property type="term" value="F:nucleotide binding"/>
    <property type="evidence" value="ECO:0007669"/>
    <property type="project" value="UniProtKB-KW"/>
</dbReference>
<proteinExistence type="inferred from homology"/>
<dbReference type="EMBL" id="JBJQND010000006">
    <property type="protein sequence ID" value="KAL3874438.1"/>
    <property type="molecule type" value="Genomic_DNA"/>
</dbReference>
<evidence type="ECO:0000256" key="3">
    <source>
        <dbReference type="ARBA" id="ARBA00006462"/>
    </source>
</evidence>
<evidence type="ECO:0000256" key="10">
    <source>
        <dbReference type="ARBA" id="ARBA00022989"/>
    </source>
</evidence>
<keyword evidence="5" id="KW-0328">Glycosyltransferase</keyword>
<comment type="similarity">
    <text evidence="3">Belongs to the glycosyltransferase 31 family. Beta3-Gal-T subfamily.</text>
</comment>
<dbReference type="AlphaFoldDB" id="A0ABD3WNW3"/>
<keyword evidence="11" id="KW-0472">Membrane</keyword>
<evidence type="ECO:0000256" key="7">
    <source>
        <dbReference type="ARBA" id="ARBA00022692"/>
    </source>
</evidence>
<feature type="domain" description="Fringe-like glycosyltransferase" evidence="12">
    <location>
        <begin position="7"/>
        <end position="177"/>
    </location>
</feature>
<organism evidence="13 14">
    <name type="scientific">Sinanodonta woodiana</name>
    <name type="common">Chinese pond mussel</name>
    <name type="synonym">Anodonta woodiana</name>
    <dbReference type="NCBI Taxonomy" id="1069815"/>
    <lineage>
        <taxon>Eukaryota</taxon>
        <taxon>Metazoa</taxon>
        <taxon>Spiralia</taxon>
        <taxon>Lophotrochozoa</taxon>
        <taxon>Mollusca</taxon>
        <taxon>Bivalvia</taxon>
        <taxon>Autobranchia</taxon>
        <taxon>Heteroconchia</taxon>
        <taxon>Palaeoheterodonta</taxon>
        <taxon>Unionida</taxon>
        <taxon>Unionoidea</taxon>
        <taxon>Unionidae</taxon>
        <taxon>Unioninae</taxon>
        <taxon>Sinanodonta</taxon>
    </lineage>
</organism>
<evidence type="ECO:0000256" key="1">
    <source>
        <dbReference type="ARBA" id="ARBA00004606"/>
    </source>
</evidence>
<keyword evidence="10" id="KW-1133">Transmembrane helix</keyword>
<reference evidence="13 14" key="1">
    <citation type="submission" date="2024-11" db="EMBL/GenBank/DDBJ databases">
        <title>Chromosome-level genome assembly of the freshwater bivalve Anodonta woodiana.</title>
        <authorList>
            <person name="Chen X."/>
        </authorList>
    </citation>
    <scope>NUCLEOTIDE SEQUENCE [LARGE SCALE GENOMIC DNA]</scope>
    <source>
        <strain evidence="13">MN2024</strain>
        <tissue evidence="13">Gills</tissue>
    </source>
</reference>
<accession>A0ABD3WNW3</accession>
<keyword evidence="8" id="KW-0547">Nucleotide-binding</keyword>
<comment type="caution">
    <text evidence="13">The sequence shown here is derived from an EMBL/GenBank/DDBJ whole genome shotgun (WGS) entry which is preliminary data.</text>
</comment>
<evidence type="ECO:0000256" key="9">
    <source>
        <dbReference type="ARBA" id="ARBA00022968"/>
    </source>
</evidence>
<dbReference type="InterPro" id="IPR003378">
    <property type="entry name" value="Fringe-like_glycosylTrfase"/>
</dbReference>
<evidence type="ECO:0000256" key="4">
    <source>
        <dbReference type="ARBA" id="ARBA00012557"/>
    </source>
</evidence>
<evidence type="ECO:0000256" key="2">
    <source>
        <dbReference type="ARBA" id="ARBA00004922"/>
    </source>
</evidence>
<dbReference type="InterPro" id="IPR026050">
    <property type="entry name" value="C1GALT1/C1GALT1_chp1"/>
</dbReference>
<evidence type="ECO:0000313" key="13">
    <source>
        <dbReference type="EMBL" id="KAL3874438.1"/>
    </source>
</evidence>
<dbReference type="Proteomes" id="UP001634394">
    <property type="component" value="Unassembled WGS sequence"/>
</dbReference>
<keyword evidence="14" id="KW-1185">Reference proteome</keyword>
<sequence length="220" mass="25757">MYQKIRIFCIILTTENDLYTKAAIVNSTWARRCNKHFFIMSSNIRKPDIILSEYPDERKYLIYKVRSAFEFLYDKYRGSFDWVLKGDDDTYVIVENLRYLLSHYNATKPGYLGYKFDKFVANGYMSGGGGYVISRQGVKQLVENGIRKKKCPIVQTEDNPELSEDLLIGECLQNSHVPTLNSRDIYGRDTFHPYPLQQHLLGDLPSYMYSWSKVRPVEVR</sequence>
<dbReference type="EC" id="2.4.1.122" evidence="4"/>
<dbReference type="Pfam" id="PF02434">
    <property type="entry name" value="Fringe"/>
    <property type="match status" value="1"/>
</dbReference>
<dbReference type="GO" id="GO:0016020">
    <property type="term" value="C:membrane"/>
    <property type="evidence" value="ECO:0007669"/>
    <property type="project" value="UniProtKB-SubCell"/>
</dbReference>
<evidence type="ECO:0000259" key="12">
    <source>
        <dbReference type="Pfam" id="PF02434"/>
    </source>
</evidence>
<keyword evidence="6" id="KW-0808">Transferase</keyword>
<dbReference type="GO" id="GO:0016263">
    <property type="term" value="F:glycoprotein-N-acetylgalactosamine 3-beta-galactosyltransferase activity"/>
    <property type="evidence" value="ECO:0007669"/>
    <property type="project" value="UniProtKB-EC"/>
</dbReference>
<name>A0ABD3WNW3_SINWO</name>
<dbReference type="PANTHER" id="PTHR23033:SF14">
    <property type="entry name" value="GLYCOPROTEIN-N-ACETYLGALACTOSAMINE 3-BETA-GALACTOSYLTRANSFERASE 1-RELATED"/>
    <property type="match status" value="1"/>
</dbReference>
<comment type="subcellular location">
    <subcellularLocation>
        <location evidence="1">Membrane</location>
        <topology evidence="1">Single-pass type II membrane protein</topology>
    </subcellularLocation>
</comment>
<gene>
    <name evidence="13" type="ORF">ACJMK2_037450</name>
</gene>
<evidence type="ECO:0000256" key="6">
    <source>
        <dbReference type="ARBA" id="ARBA00022679"/>
    </source>
</evidence>
<comment type="pathway">
    <text evidence="2">Protein modification; protein glycosylation.</text>
</comment>
<keyword evidence="9" id="KW-0735">Signal-anchor</keyword>
<evidence type="ECO:0000256" key="5">
    <source>
        <dbReference type="ARBA" id="ARBA00022676"/>
    </source>
</evidence>
<protein>
    <recommendedName>
        <fullName evidence="4">N-acetylgalactosaminide beta-1,3-galactosyltransferase</fullName>
        <ecNumber evidence="4">2.4.1.122</ecNumber>
    </recommendedName>
</protein>